<sequence length="115" mass="12718">MAKGQHTHFFNKIDRLERAAMAREAQRERQKNAPLPRTETKTPAPATLDHAAQIAVFEEWARAETPVARVSKPAQEPRREERSAPSHRTIQRGAPCGGGGRKVGGSKRDLALLFG</sequence>
<feature type="compositionally biased region" description="Basic and acidic residues" evidence="1">
    <location>
        <begin position="75"/>
        <end position="84"/>
    </location>
</feature>
<dbReference type="EMBL" id="MFQD01000043">
    <property type="protein sequence ID" value="OGH67514.1"/>
    <property type="molecule type" value="Genomic_DNA"/>
</dbReference>
<feature type="region of interest" description="Disordered" evidence="1">
    <location>
        <begin position="1"/>
        <end position="47"/>
    </location>
</feature>
<feature type="region of interest" description="Disordered" evidence="1">
    <location>
        <begin position="67"/>
        <end position="108"/>
    </location>
</feature>
<name>A0A1F6M7B7_9BACT</name>
<evidence type="ECO:0000313" key="3">
    <source>
        <dbReference type="Proteomes" id="UP000176532"/>
    </source>
</evidence>
<organism evidence="2 3">
    <name type="scientific">Candidatus Magasanikbacteria bacterium RIFCSPHIGHO2_02_FULL_50_9b</name>
    <dbReference type="NCBI Taxonomy" id="1798682"/>
    <lineage>
        <taxon>Bacteria</taxon>
        <taxon>Candidatus Magasanikiibacteriota</taxon>
    </lineage>
</organism>
<reference evidence="2 3" key="1">
    <citation type="journal article" date="2016" name="Nat. Commun.">
        <title>Thousands of microbial genomes shed light on interconnected biogeochemical processes in an aquifer system.</title>
        <authorList>
            <person name="Anantharaman K."/>
            <person name="Brown C.T."/>
            <person name="Hug L.A."/>
            <person name="Sharon I."/>
            <person name="Castelle C.J."/>
            <person name="Probst A.J."/>
            <person name="Thomas B.C."/>
            <person name="Singh A."/>
            <person name="Wilkins M.J."/>
            <person name="Karaoz U."/>
            <person name="Brodie E.L."/>
            <person name="Williams K.H."/>
            <person name="Hubbard S.S."/>
            <person name="Banfield J.F."/>
        </authorList>
    </citation>
    <scope>NUCLEOTIDE SEQUENCE [LARGE SCALE GENOMIC DNA]</scope>
</reference>
<evidence type="ECO:0000256" key="1">
    <source>
        <dbReference type="SAM" id="MobiDB-lite"/>
    </source>
</evidence>
<protein>
    <submittedName>
        <fullName evidence="2">Uncharacterized protein</fullName>
    </submittedName>
</protein>
<dbReference type="AlphaFoldDB" id="A0A1F6M7B7"/>
<dbReference type="Proteomes" id="UP000176532">
    <property type="component" value="Unassembled WGS sequence"/>
</dbReference>
<feature type="compositionally biased region" description="Basic and acidic residues" evidence="1">
    <location>
        <begin position="11"/>
        <end position="31"/>
    </location>
</feature>
<accession>A0A1F6M7B7</accession>
<proteinExistence type="predicted"/>
<gene>
    <name evidence="2" type="ORF">A3C15_03665</name>
</gene>
<comment type="caution">
    <text evidence="2">The sequence shown here is derived from an EMBL/GenBank/DDBJ whole genome shotgun (WGS) entry which is preliminary data.</text>
</comment>
<evidence type="ECO:0000313" key="2">
    <source>
        <dbReference type="EMBL" id="OGH67514.1"/>
    </source>
</evidence>